<keyword evidence="2" id="KW-1185">Reference proteome</keyword>
<organism evidence="1 2">
    <name type="scientific">Funneliformis caledonium</name>
    <dbReference type="NCBI Taxonomy" id="1117310"/>
    <lineage>
        <taxon>Eukaryota</taxon>
        <taxon>Fungi</taxon>
        <taxon>Fungi incertae sedis</taxon>
        <taxon>Mucoromycota</taxon>
        <taxon>Glomeromycotina</taxon>
        <taxon>Glomeromycetes</taxon>
        <taxon>Glomerales</taxon>
        <taxon>Glomeraceae</taxon>
        <taxon>Funneliformis</taxon>
    </lineage>
</organism>
<reference evidence="1" key="1">
    <citation type="submission" date="2021-06" db="EMBL/GenBank/DDBJ databases">
        <authorList>
            <person name="Kallberg Y."/>
            <person name="Tangrot J."/>
            <person name="Rosling A."/>
        </authorList>
    </citation>
    <scope>NUCLEOTIDE SEQUENCE</scope>
    <source>
        <strain evidence="1">UK204</strain>
    </source>
</reference>
<name>A0A9N9HLL1_9GLOM</name>
<sequence length="115" mass="12735">MSFDKIVDGGSSCGQSSGSRVNISGTLAVVGAITSVIRKLSQKQALSYVLPFVTYPLDTSKSQHIMHMEGVILATVNNWTGLFNMTNQYSFEPKFNEPDFNKNISYALKIMIMLY</sequence>
<protein>
    <submittedName>
        <fullName evidence="1">13504_t:CDS:1</fullName>
    </submittedName>
</protein>
<evidence type="ECO:0000313" key="2">
    <source>
        <dbReference type="Proteomes" id="UP000789570"/>
    </source>
</evidence>
<evidence type="ECO:0000313" key="1">
    <source>
        <dbReference type="EMBL" id="CAG8696020.1"/>
    </source>
</evidence>
<dbReference type="Proteomes" id="UP000789570">
    <property type="component" value="Unassembled WGS sequence"/>
</dbReference>
<accession>A0A9N9HLL1</accession>
<dbReference type="EMBL" id="CAJVPQ010007368">
    <property type="protein sequence ID" value="CAG8696020.1"/>
    <property type="molecule type" value="Genomic_DNA"/>
</dbReference>
<gene>
    <name evidence="1" type="ORF">FCALED_LOCUS13223</name>
</gene>
<comment type="caution">
    <text evidence="1">The sequence shown here is derived from an EMBL/GenBank/DDBJ whole genome shotgun (WGS) entry which is preliminary data.</text>
</comment>
<dbReference type="AlphaFoldDB" id="A0A9N9HLL1"/>
<proteinExistence type="predicted"/>